<dbReference type="Gene3D" id="1.50.10.10">
    <property type="match status" value="1"/>
</dbReference>
<accession>A0ABP6N0Q0</accession>
<protein>
    <recommendedName>
        <fullName evidence="1">Glycosyl hydrolase family 95 catalytic domain-containing protein</fullName>
    </recommendedName>
</protein>
<dbReference type="SUPFAM" id="SSF48208">
    <property type="entry name" value="Six-hairpin glycosidases"/>
    <property type="match status" value="1"/>
</dbReference>
<dbReference type="InterPro" id="IPR008928">
    <property type="entry name" value="6-hairpin_glycosidase_sf"/>
</dbReference>
<evidence type="ECO:0000313" key="2">
    <source>
        <dbReference type="EMBL" id="GAA3132472.1"/>
    </source>
</evidence>
<evidence type="ECO:0000313" key="3">
    <source>
        <dbReference type="Proteomes" id="UP001501637"/>
    </source>
</evidence>
<dbReference type="Proteomes" id="UP001501637">
    <property type="component" value="Unassembled WGS sequence"/>
</dbReference>
<sequence>MVRKAFRFHCSTGTMHRDSGTRTFDTYMSGAPMPVSHRTPGPPAGPSRRTVLGASTAATATAATALWTASSATAWAAPPAASAAHTDAAGKADPYEETVRAAAMVWRRLPTGWQEGPFLANGYLGAQLYAGRTANTLKLMLSHTQVQDRRGQWRGGIGYSRLPIGYFTLTLAGDITSVDWTLDLYDAELRGTVTTTRGSVAFTALVQNDSGALLVSTRPSAGEEDSAWTFQWLPAATTRTSGKPPEYTPNPDPEIGSGSVRYVQQPLLAGGGWTTAWREQRVGTGRLLAAHLAYRSPGDVTEATRDARRQVERTLSADLDDLLARHRGWWHRYYRRSFLSVPDKRLQSFYLAQLYKLAASTRSGGPTISEWGPWFPEVGNNWTAVWWNLNVQIGMAPVHGSNHPELDSVTSTFARFEKNLPISVPAVYRDGESYALGHPSDWQLRAGDTYDVGAPGSDHISDNFGNLTWAMHNVWQAYRHSMDRTILRDVLFPILAKAINFYAHFLHEGPDGKLHLLETRSPEYANAADCTYDLSLIRWGARTLLETARLLQTDHPRAPLWQDIATRLTPYAEDPAAGVMIGKDVPLADSHRHHSHLLWLYPLRERSWDRAGDRGVMRRSMDHWVSMRDLWHGYSYATASSMYSVMDEPEKALDHLTLFTDLKVVADCAMTVNTMYREGRNFALESPLSAAQSMLDMAVQGHDGVVKVFPSVSARWPDTSIASLRAPGAFLIDADRSGGMTRWVRVHSEAGAPLTLQHGIAGDIAVRDERGHALPWKEVAAGRISVRLPRGASAVVTPRDGQAGEGPRDVPSPGAWTRWGLPA</sequence>
<name>A0ABP6N0Q0_9ACTN</name>
<organism evidence="2 3">
    <name type="scientific">Streptomyces rectiviolaceus</name>
    <dbReference type="NCBI Taxonomy" id="332591"/>
    <lineage>
        <taxon>Bacteria</taxon>
        <taxon>Bacillati</taxon>
        <taxon>Actinomycetota</taxon>
        <taxon>Actinomycetes</taxon>
        <taxon>Kitasatosporales</taxon>
        <taxon>Streptomycetaceae</taxon>
        <taxon>Streptomyces</taxon>
    </lineage>
</organism>
<comment type="caution">
    <text evidence="2">The sequence shown here is derived from an EMBL/GenBank/DDBJ whole genome shotgun (WGS) entry which is preliminary data.</text>
</comment>
<dbReference type="InterPro" id="IPR012341">
    <property type="entry name" value="6hp_glycosidase-like_sf"/>
</dbReference>
<proteinExistence type="predicted"/>
<gene>
    <name evidence="2" type="ORF">GCM10010449_61800</name>
</gene>
<evidence type="ECO:0000259" key="1">
    <source>
        <dbReference type="Pfam" id="PF22124"/>
    </source>
</evidence>
<keyword evidence="3" id="KW-1185">Reference proteome</keyword>
<dbReference type="InterPro" id="IPR006311">
    <property type="entry name" value="TAT_signal"/>
</dbReference>
<dbReference type="PANTHER" id="PTHR31084:SF0">
    <property type="entry name" value="ALPHA-L-FUCOSIDASE 2"/>
    <property type="match status" value="1"/>
</dbReference>
<feature type="domain" description="Glycosyl hydrolase family 95 catalytic" evidence="1">
    <location>
        <begin position="354"/>
        <end position="697"/>
    </location>
</feature>
<reference evidence="3" key="1">
    <citation type="journal article" date="2019" name="Int. J. Syst. Evol. Microbiol.">
        <title>The Global Catalogue of Microorganisms (GCM) 10K type strain sequencing project: providing services to taxonomists for standard genome sequencing and annotation.</title>
        <authorList>
            <consortium name="The Broad Institute Genomics Platform"/>
            <consortium name="The Broad Institute Genome Sequencing Center for Infectious Disease"/>
            <person name="Wu L."/>
            <person name="Ma J."/>
        </authorList>
    </citation>
    <scope>NUCLEOTIDE SEQUENCE [LARGE SCALE GENOMIC DNA]</scope>
    <source>
        <strain evidence="3">JCM 9092</strain>
    </source>
</reference>
<dbReference type="EMBL" id="BAAAUG010000128">
    <property type="protein sequence ID" value="GAA3132472.1"/>
    <property type="molecule type" value="Genomic_DNA"/>
</dbReference>
<dbReference type="Pfam" id="PF22124">
    <property type="entry name" value="Glyco_hydro_95_cat"/>
    <property type="match status" value="1"/>
</dbReference>
<dbReference type="InterPro" id="IPR054363">
    <property type="entry name" value="GH95_cat"/>
</dbReference>
<dbReference type="PROSITE" id="PS51318">
    <property type="entry name" value="TAT"/>
    <property type="match status" value="1"/>
</dbReference>
<dbReference type="PANTHER" id="PTHR31084">
    <property type="entry name" value="ALPHA-L-FUCOSIDASE 2"/>
    <property type="match status" value="1"/>
</dbReference>